<sequence length="163" mass="18287">MSLATTVVAEVAKEILKNRRDPTCHWAVELPRSGSEKNKHGSVRFCVDYRKRNAATRIDDTRHAGSSSSLHLSARRLPNRRDFPRRHSSLAVLQPRHAVPSDLSSYSGSDTQLFIHNSITTQQRTAIQANTLPTLCSLLNTGGRSLPYIYRTMYRLTSRGALN</sequence>
<comment type="caution">
    <text evidence="1">The sequence shown here is derived from an EMBL/GenBank/DDBJ whole genome shotgun (WGS) entry which is preliminary data.</text>
</comment>
<dbReference type="InParanoid" id="A0A0V1BZR7"/>
<gene>
    <name evidence="1" type="ORF">T01_8629</name>
</gene>
<name>A0A0V1BZR7_TRISP</name>
<organism evidence="1 2">
    <name type="scientific">Trichinella spiralis</name>
    <name type="common">Trichina worm</name>
    <dbReference type="NCBI Taxonomy" id="6334"/>
    <lineage>
        <taxon>Eukaryota</taxon>
        <taxon>Metazoa</taxon>
        <taxon>Ecdysozoa</taxon>
        <taxon>Nematoda</taxon>
        <taxon>Enoplea</taxon>
        <taxon>Dorylaimia</taxon>
        <taxon>Trichinellida</taxon>
        <taxon>Trichinellidae</taxon>
        <taxon>Trichinella</taxon>
    </lineage>
</organism>
<protein>
    <submittedName>
        <fullName evidence="1">Uncharacterized protein</fullName>
    </submittedName>
</protein>
<dbReference type="EMBL" id="JYDH01000003">
    <property type="protein sequence ID" value="KRY42543.1"/>
    <property type="molecule type" value="Genomic_DNA"/>
</dbReference>
<accession>A0A0V1BZR7</accession>
<dbReference type="AlphaFoldDB" id="A0A0V1BZR7"/>
<reference evidence="1 2" key="1">
    <citation type="submission" date="2015-01" db="EMBL/GenBank/DDBJ databases">
        <title>Evolution of Trichinella species and genotypes.</title>
        <authorList>
            <person name="Korhonen P.K."/>
            <person name="Edoardo P."/>
            <person name="Giuseppe L.R."/>
            <person name="Gasser R.B."/>
        </authorList>
    </citation>
    <scope>NUCLEOTIDE SEQUENCE [LARGE SCALE GENOMIC DNA]</scope>
    <source>
        <strain evidence="1">ISS3</strain>
    </source>
</reference>
<evidence type="ECO:0000313" key="1">
    <source>
        <dbReference type="EMBL" id="KRY42543.1"/>
    </source>
</evidence>
<keyword evidence="2" id="KW-1185">Reference proteome</keyword>
<evidence type="ECO:0000313" key="2">
    <source>
        <dbReference type="Proteomes" id="UP000054776"/>
    </source>
</evidence>
<proteinExistence type="predicted"/>
<dbReference type="Proteomes" id="UP000054776">
    <property type="component" value="Unassembled WGS sequence"/>
</dbReference>